<accession>A0A5S9F2E4</accession>
<sequence>MLKKIKFQQIRDYIAEWQSGIKKPNNSFGILTCIGYLRRERLNQEELTILREIEVMIKNSLSDFLEQYEIFMDESFLLNRAQELVAEIDEDLIEIFCQLRDEQQMSFDLIQEYTQDLDFPSQVICKVRNFLLSCDEEVCWNKSIVLAIQEAGHEDPLLDQEVYWWHNKPNSDACWVPNYIKEKWMAMACDNSLTQKQNALLQSHIQQCNNCNTQYEWLLELFQHTVVNNTNIIPDDGIELPYFQPQQDLAAASIEKQIEINILDGKIYGIATKNEGNIIYQLASREIELNKVPMILQYAESTIPCIFLPFGDENELALFPRIDEETQDTFPEIIFPYKKDTLIRNVKLYKELEC</sequence>
<dbReference type="AlphaFoldDB" id="A0A5S9F2E4"/>
<dbReference type="EMBL" id="AP019860">
    <property type="protein sequence ID" value="BBM83348.1"/>
    <property type="molecule type" value="Genomic_DNA"/>
</dbReference>
<evidence type="ECO:0000313" key="1">
    <source>
        <dbReference type="EMBL" id="BBM83348.1"/>
    </source>
</evidence>
<name>A0A5S9F2E4_UABAM</name>
<dbReference type="Proteomes" id="UP000326354">
    <property type="component" value="Chromosome"/>
</dbReference>
<dbReference type="RefSeq" id="WP_151967551.1">
    <property type="nucleotide sequence ID" value="NZ_AP019860.1"/>
</dbReference>
<evidence type="ECO:0000313" key="2">
    <source>
        <dbReference type="Proteomes" id="UP000326354"/>
    </source>
</evidence>
<protein>
    <submittedName>
        <fullName evidence="1">Uncharacterized protein</fullName>
    </submittedName>
</protein>
<proteinExistence type="predicted"/>
<organism evidence="1 2">
    <name type="scientific">Uabimicrobium amorphum</name>
    <dbReference type="NCBI Taxonomy" id="2596890"/>
    <lineage>
        <taxon>Bacteria</taxon>
        <taxon>Pseudomonadati</taxon>
        <taxon>Planctomycetota</taxon>
        <taxon>Candidatus Uabimicrobiia</taxon>
        <taxon>Candidatus Uabimicrobiales</taxon>
        <taxon>Candidatus Uabimicrobiaceae</taxon>
        <taxon>Candidatus Uabimicrobium</taxon>
    </lineage>
</organism>
<gene>
    <name evidence="1" type="ORF">UABAM_01700</name>
</gene>
<keyword evidence="2" id="KW-1185">Reference proteome</keyword>
<reference evidence="1 2" key="1">
    <citation type="submission" date="2019-08" db="EMBL/GenBank/DDBJ databases">
        <title>Complete genome sequence of Candidatus Uab amorphum.</title>
        <authorList>
            <person name="Shiratori T."/>
            <person name="Suzuki S."/>
            <person name="Kakizawa Y."/>
            <person name="Ishida K."/>
        </authorList>
    </citation>
    <scope>NUCLEOTIDE SEQUENCE [LARGE SCALE GENOMIC DNA]</scope>
    <source>
        <strain evidence="1 2">SRT547</strain>
    </source>
</reference>
<dbReference type="KEGG" id="uam:UABAM_01700"/>